<organism evidence="1 2">
    <name type="scientific">Paenibacillus pini JCM 16418</name>
    <dbReference type="NCBI Taxonomy" id="1236976"/>
    <lineage>
        <taxon>Bacteria</taxon>
        <taxon>Bacillati</taxon>
        <taxon>Bacillota</taxon>
        <taxon>Bacilli</taxon>
        <taxon>Bacillales</taxon>
        <taxon>Paenibacillaceae</taxon>
        <taxon>Paenibacillus</taxon>
    </lineage>
</organism>
<dbReference type="STRING" id="1236976.JCM16418_4933"/>
<dbReference type="RefSeq" id="WP_036653389.1">
    <property type="nucleotide sequence ID" value="NZ_BAVZ01000033.1"/>
</dbReference>
<dbReference type="AlphaFoldDB" id="W7Z8G8"/>
<sequence length="88" mass="10521">MKREYYVIELTNGEFASFHQETDTDLNVTSWSVEKIHNADFLDEETAKVIFDDLIHRNSSWEYYGECLEPEIIRKLEIQLFDKMNILT</sequence>
<evidence type="ECO:0000313" key="2">
    <source>
        <dbReference type="Proteomes" id="UP000019364"/>
    </source>
</evidence>
<accession>W7Z8G8</accession>
<proteinExistence type="predicted"/>
<dbReference type="EMBL" id="BAVZ01000033">
    <property type="protein sequence ID" value="GAF10714.1"/>
    <property type="molecule type" value="Genomic_DNA"/>
</dbReference>
<keyword evidence="2" id="KW-1185">Reference proteome</keyword>
<protein>
    <submittedName>
        <fullName evidence="1">Uncharacterized protein</fullName>
    </submittedName>
</protein>
<evidence type="ECO:0000313" key="1">
    <source>
        <dbReference type="EMBL" id="GAF10714.1"/>
    </source>
</evidence>
<name>W7Z8G8_9BACL</name>
<gene>
    <name evidence="1" type="ORF">JCM16418_4933</name>
</gene>
<comment type="caution">
    <text evidence="1">The sequence shown here is derived from an EMBL/GenBank/DDBJ whole genome shotgun (WGS) entry which is preliminary data.</text>
</comment>
<dbReference type="Proteomes" id="UP000019364">
    <property type="component" value="Unassembled WGS sequence"/>
</dbReference>
<reference evidence="1 2" key="1">
    <citation type="journal article" date="2014" name="Genome Announc.">
        <title>Draft Genome Sequence of Paenibacillus pini JCM 16418T, Isolated from the Rhizosphere of Pine Tree.</title>
        <authorList>
            <person name="Yuki M."/>
            <person name="Oshima K."/>
            <person name="Suda W."/>
            <person name="Oshida Y."/>
            <person name="Kitamura K."/>
            <person name="Iida Y."/>
            <person name="Hattori M."/>
            <person name="Ohkuma M."/>
        </authorList>
    </citation>
    <scope>NUCLEOTIDE SEQUENCE [LARGE SCALE GENOMIC DNA]</scope>
    <source>
        <strain evidence="1 2">JCM 16418</strain>
    </source>
</reference>